<protein>
    <recommendedName>
        <fullName evidence="4">Transmembrane protein</fullName>
    </recommendedName>
</protein>
<gene>
    <name evidence="2" type="ORF">IWX90DRAFT_217820</name>
</gene>
<comment type="caution">
    <text evidence="2">The sequence shown here is derived from an EMBL/GenBank/DDBJ whole genome shotgun (WGS) entry which is preliminary data.</text>
</comment>
<dbReference type="EMBL" id="JBBWUH010000005">
    <property type="protein sequence ID" value="KAK8166596.1"/>
    <property type="molecule type" value="Genomic_DNA"/>
</dbReference>
<keyword evidence="3" id="KW-1185">Reference proteome</keyword>
<feature type="transmembrane region" description="Helical" evidence="1">
    <location>
        <begin position="66"/>
        <end position="86"/>
    </location>
</feature>
<keyword evidence="1" id="KW-1133">Transmembrane helix</keyword>
<accession>A0ABR1XTY9</accession>
<keyword evidence="1" id="KW-0472">Membrane</keyword>
<evidence type="ECO:0000256" key="1">
    <source>
        <dbReference type="SAM" id="Phobius"/>
    </source>
</evidence>
<organism evidence="2 3">
    <name type="scientific">Phyllosticta citrichinensis</name>
    <dbReference type="NCBI Taxonomy" id="1130410"/>
    <lineage>
        <taxon>Eukaryota</taxon>
        <taxon>Fungi</taxon>
        <taxon>Dikarya</taxon>
        <taxon>Ascomycota</taxon>
        <taxon>Pezizomycotina</taxon>
        <taxon>Dothideomycetes</taxon>
        <taxon>Dothideomycetes incertae sedis</taxon>
        <taxon>Botryosphaeriales</taxon>
        <taxon>Phyllostictaceae</taxon>
        <taxon>Phyllosticta</taxon>
    </lineage>
</organism>
<dbReference type="Proteomes" id="UP001456524">
    <property type="component" value="Unassembled WGS sequence"/>
</dbReference>
<proteinExistence type="predicted"/>
<evidence type="ECO:0000313" key="2">
    <source>
        <dbReference type="EMBL" id="KAK8166596.1"/>
    </source>
</evidence>
<reference evidence="2 3" key="1">
    <citation type="journal article" date="2022" name="G3 (Bethesda)">
        <title>Enemy or ally: a genomic approach to elucidate the lifestyle of Phyllosticta citrichinaensis.</title>
        <authorList>
            <person name="Buijs V.A."/>
            <person name="Groenewald J.Z."/>
            <person name="Haridas S."/>
            <person name="LaButti K.M."/>
            <person name="Lipzen A."/>
            <person name="Martin F.M."/>
            <person name="Barry K."/>
            <person name="Grigoriev I.V."/>
            <person name="Crous P.W."/>
            <person name="Seidl M.F."/>
        </authorList>
    </citation>
    <scope>NUCLEOTIDE SEQUENCE [LARGE SCALE GENOMIC DNA]</scope>
    <source>
        <strain evidence="2 3">CBS 129764</strain>
    </source>
</reference>
<sequence length="159" mass="17461">MEIFSFSPWRCEDFVVSRRSRERGLLLPACQSPPRTFLTGSGGWLAAGYSGFLNASGSEISQLTRAASFVCLLSCSFFFFSFFPFASCFFTRCLCRFRGCDCCPPLSTASSRIDALRLQTVDVESVARVGCECWGQISDSSSFLASPSNRRTDASISTP</sequence>
<evidence type="ECO:0008006" key="4">
    <source>
        <dbReference type="Google" id="ProtNLM"/>
    </source>
</evidence>
<evidence type="ECO:0000313" key="3">
    <source>
        <dbReference type="Proteomes" id="UP001456524"/>
    </source>
</evidence>
<name>A0ABR1XTY9_9PEZI</name>
<keyword evidence="1" id="KW-0812">Transmembrane</keyword>